<dbReference type="InterPro" id="IPR011032">
    <property type="entry name" value="GroES-like_sf"/>
</dbReference>
<reference evidence="6" key="1">
    <citation type="journal article" date="2019" name="Int. J. Syst. Evol. Microbiol.">
        <title>The Global Catalogue of Microorganisms (GCM) 10K type strain sequencing project: providing services to taxonomists for standard genome sequencing and annotation.</title>
        <authorList>
            <consortium name="The Broad Institute Genomics Platform"/>
            <consortium name="The Broad Institute Genome Sequencing Center for Infectious Disease"/>
            <person name="Wu L."/>
            <person name="Ma J."/>
        </authorList>
    </citation>
    <scope>NUCLEOTIDE SEQUENCE [LARGE SCALE GENOMIC DNA]</scope>
    <source>
        <strain evidence="6">ICMP 19430</strain>
    </source>
</reference>
<dbReference type="Proteomes" id="UP001596484">
    <property type="component" value="Unassembled WGS sequence"/>
</dbReference>
<dbReference type="RefSeq" id="WP_378401514.1">
    <property type="nucleotide sequence ID" value="NZ_JBHTCS010000002.1"/>
</dbReference>
<dbReference type="InterPro" id="IPR013149">
    <property type="entry name" value="ADH-like_C"/>
</dbReference>
<evidence type="ECO:0000313" key="5">
    <source>
        <dbReference type="EMBL" id="MFC7446917.1"/>
    </source>
</evidence>
<comment type="cofactor">
    <cofactor evidence="2">
        <name>Zn(2+)</name>
        <dbReference type="ChEBI" id="CHEBI:29105"/>
    </cofactor>
</comment>
<keyword evidence="6" id="KW-1185">Reference proteome</keyword>
<keyword evidence="1" id="KW-0560">Oxidoreductase</keyword>
<dbReference type="InterPro" id="IPR013154">
    <property type="entry name" value="ADH-like_N"/>
</dbReference>
<feature type="domain" description="Alcohol dehydrogenase-like C-terminal" evidence="3">
    <location>
        <begin position="174"/>
        <end position="218"/>
    </location>
</feature>
<keyword evidence="2" id="KW-0862">Zinc</keyword>
<dbReference type="SUPFAM" id="SSF51735">
    <property type="entry name" value="NAD(P)-binding Rossmann-fold domains"/>
    <property type="match status" value="1"/>
</dbReference>
<evidence type="ECO:0000256" key="2">
    <source>
        <dbReference type="RuleBase" id="RU361277"/>
    </source>
</evidence>
<gene>
    <name evidence="5" type="ORF">ACFQS9_03330</name>
</gene>
<protein>
    <submittedName>
        <fullName evidence="5">Zinc-binding dehydrogenase</fullName>
    </submittedName>
</protein>
<name>A0ABW2RT18_9NOCA</name>
<keyword evidence="2" id="KW-0479">Metal-binding</keyword>
<dbReference type="PROSITE" id="PS00059">
    <property type="entry name" value="ADH_ZINC"/>
    <property type="match status" value="1"/>
</dbReference>
<dbReference type="PANTHER" id="PTHR43189:SF1">
    <property type="entry name" value="ZINC-TYPE ALCOHOL DEHYDROGENASE-LIKE PROTEIN C1198.01"/>
    <property type="match status" value="1"/>
</dbReference>
<accession>A0ABW2RT18</accession>
<evidence type="ECO:0000259" key="3">
    <source>
        <dbReference type="Pfam" id="PF00107"/>
    </source>
</evidence>
<dbReference type="CDD" id="cd08262">
    <property type="entry name" value="Zn_ADH8"/>
    <property type="match status" value="1"/>
</dbReference>
<evidence type="ECO:0000313" key="6">
    <source>
        <dbReference type="Proteomes" id="UP001596484"/>
    </source>
</evidence>
<evidence type="ECO:0000259" key="4">
    <source>
        <dbReference type="Pfam" id="PF08240"/>
    </source>
</evidence>
<dbReference type="Gene3D" id="3.90.180.10">
    <property type="entry name" value="Medium-chain alcohol dehydrogenases, catalytic domain"/>
    <property type="match status" value="1"/>
</dbReference>
<dbReference type="InterPro" id="IPR002328">
    <property type="entry name" value="ADH_Zn_CS"/>
</dbReference>
<dbReference type="PANTHER" id="PTHR43189">
    <property type="entry name" value="ZINC-TYPE ALCOHOL DEHYDROGENASE-LIKE PROTEIN C1198.01-RELATED"/>
    <property type="match status" value="1"/>
</dbReference>
<proteinExistence type="inferred from homology"/>
<dbReference type="InterPro" id="IPR036291">
    <property type="entry name" value="NAD(P)-bd_dom_sf"/>
</dbReference>
<dbReference type="Pfam" id="PF00107">
    <property type="entry name" value="ADH_zinc_N"/>
    <property type="match status" value="1"/>
</dbReference>
<comment type="caution">
    <text evidence="5">The sequence shown here is derived from an EMBL/GenBank/DDBJ whole genome shotgun (WGS) entry which is preliminary data.</text>
</comment>
<sequence>MKAVLCTDARLRVSEVPVPTPGTGQVLIDVLRCGICGSDLHARVHCDEMADLAAETGYDGFMRSHQDIVLGHEFCGEIVEYGPGCRERWPVGTRVVALPVLRQSSGVHLTGLSAAAPGGYAEQVVVQEAMTIAVPNGLSAEKAALTEPMAVAWHAVRRGEVGKRQTAIVIGCGPIGLAVISMLKASGVRTVVASDFSPHRRALAAQCGADVVVDPATHSPWTSYAQRNELGGVRDLLDLGIDTMERLQRVPKLPWWHAFRLADAVGATPSGPVVFECVGLPGVIDQILAGAPLLSRVVVVGVCMEADRIRPAMAINKEIDLRFVLGYDPREFRQALYMIADGKVDPSPLITGTVGLAGVENAFTALGNPEEHAKILIDPKDQEFTTSIR</sequence>
<dbReference type="Pfam" id="PF08240">
    <property type="entry name" value="ADH_N"/>
    <property type="match status" value="1"/>
</dbReference>
<organism evidence="5 6">
    <name type="scientific">Rhodococcus daqingensis</name>
    <dbReference type="NCBI Taxonomy" id="2479363"/>
    <lineage>
        <taxon>Bacteria</taxon>
        <taxon>Bacillati</taxon>
        <taxon>Actinomycetota</taxon>
        <taxon>Actinomycetes</taxon>
        <taxon>Mycobacteriales</taxon>
        <taxon>Nocardiaceae</taxon>
        <taxon>Rhodococcus</taxon>
    </lineage>
</organism>
<dbReference type="Gene3D" id="3.40.50.720">
    <property type="entry name" value="NAD(P)-binding Rossmann-like Domain"/>
    <property type="match status" value="1"/>
</dbReference>
<evidence type="ECO:0000256" key="1">
    <source>
        <dbReference type="ARBA" id="ARBA00023002"/>
    </source>
</evidence>
<dbReference type="SUPFAM" id="SSF50129">
    <property type="entry name" value="GroES-like"/>
    <property type="match status" value="1"/>
</dbReference>
<comment type="similarity">
    <text evidence="2">Belongs to the zinc-containing alcohol dehydrogenase family.</text>
</comment>
<feature type="domain" description="Alcohol dehydrogenase-like N-terminal" evidence="4">
    <location>
        <begin position="23"/>
        <end position="135"/>
    </location>
</feature>
<dbReference type="EMBL" id="JBHTCS010000002">
    <property type="protein sequence ID" value="MFC7446917.1"/>
    <property type="molecule type" value="Genomic_DNA"/>
</dbReference>